<dbReference type="InterPro" id="IPR005467">
    <property type="entry name" value="His_kinase_dom"/>
</dbReference>
<keyword evidence="9" id="KW-1185">Reference proteome</keyword>
<feature type="domain" description="Histidine kinase" evidence="7">
    <location>
        <begin position="365"/>
        <end position="585"/>
    </location>
</feature>
<dbReference type="Proteomes" id="UP000781958">
    <property type="component" value="Unassembled WGS sequence"/>
</dbReference>
<keyword evidence="5 8" id="KW-0418">Kinase</keyword>
<dbReference type="InterPro" id="IPR004358">
    <property type="entry name" value="Sig_transdc_His_kin-like_C"/>
</dbReference>
<dbReference type="CDD" id="cd16922">
    <property type="entry name" value="HATPase_EvgS-ArcB-TorS-like"/>
    <property type="match status" value="1"/>
</dbReference>
<dbReference type="Pfam" id="PF00512">
    <property type="entry name" value="HisKA"/>
    <property type="match status" value="1"/>
</dbReference>
<name>A0ABS4SE58_9PROT</name>
<evidence type="ECO:0000256" key="3">
    <source>
        <dbReference type="ARBA" id="ARBA00022553"/>
    </source>
</evidence>
<evidence type="ECO:0000256" key="4">
    <source>
        <dbReference type="ARBA" id="ARBA00022679"/>
    </source>
</evidence>
<dbReference type="RefSeq" id="WP_209762227.1">
    <property type="nucleotide sequence ID" value="NZ_JAGINP010000001.1"/>
</dbReference>
<keyword evidence="4" id="KW-0808">Transferase</keyword>
<evidence type="ECO:0000256" key="5">
    <source>
        <dbReference type="ARBA" id="ARBA00022777"/>
    </source>
</evidence>
<proteinExistence type="predicted"/>
<dbReference type="PANTHER" id="PTHR43047:SF63">
    <property type="entry name" value="HISTIDINE KINASE"/>
    <property type="match status" value="1"/>
</dbReference>
<evidence type="ECO:0000256" key="2">
    <source>
        <dbReference type="ARBA" id="ARBA00012438"/>
    </source>
</evidence>
<dbReference type="SMART" id="SM00387">
    <property type="entry name" value="HATPase_c"/>
    <property type="match status" value="1"/>
</dbReference>
<keyword evidence="6" id="KW-0812">Transmembrane</keyword>
<dbReference type="InterPro" id="IPR003594">
    <property type="entry name" value="HATPase_dom"/>
</dbReference>
<evidence type="ECO:0000313" key="8">
    <source>
        <dbReference type="EMBL" id="MBP2290348.1"/>
    </source>
</evidence>
<evidence type="ECO:0000313" key="9">
    <source>
        <dbReference type="Proteomes" id="UP000781958"/>
    </source>
</evidence>
<gene>
    <name evidence="8" type="ORF">J2851_000085</name>
</gene>
<comment type="catalytic activity">
    <reaction evidence="1">
        <text>ATP + protein L-histidine = ADP + protein N-phospho-L-histidine.</text>
        <dbReference type="EC" id="2.7.13.3"/>
    </reaction>
</comment>
<sequence length="597" mass="64879">MGAFGILLILGFNAMIGYDLLRDHQDTLQSAHDETQSLSVVLERHATDSFAGVDKILAGLAEVLSVRDDTFQRADPDIHALLRRQAALSPLTRAILFIGADGQLLHDSDAPQPASLNLSDRDYVIVHKEHRTVGASGAARAYVGLPVRGRTSGTWFVSMSRRFETPDGRFAGVIVAIVEPIAFRRFYETLRLGHDSIVTLFHTDGQILARHPDHDANIGRSALNNPLFTTYLKSAAEGTREYRAPGEDQPRILSYRRSSDFPIVVDVSVTREAVLAPWRKRAFNAALVLAAGNGMLALLILLLLRGIGQRERMLADLQSNERALRASQTRLIADIAARHRVEAELIAAKQASDDANQAKTQFLANMSHELRTPLNAIIGFSEALLTGIFGPMATRQADYVGDIRRSGLHLLSLINDILDTTKIECGKYSLHEESLSVRDLALHGLRQIEPLAGEKGIALAVQVPSSLPRLWADERAMTQVLLNLLSNAVKFTPAGGRTSLTASLTAEGALRLQVADTGIGIPAADLQRVLEPFQQVENVHTRRYPGTGLGLPLVKSLVELHGGRFTLESEPGEGTTATVTLPAFRVRASVPVAVAAP</sequence>
<dbReference type="CDD" id="cd12914">
    <property type="entry name" value="PDC1_DGC_like"/>
    <property type="match status" value="1"/>
</dbReference>
<evidence type="ECO:0000256" key="1">
    <source>
        <dbReference type="ARBA" id="ARBA00000085"/>
    </source>
</evidence>
<dbReference type="EMBL" id="JAGINP010000001">
    <property type="protein sequence ID" value="MBP2290348.1"/>
    <property type="molecule type" value="Genomic_DNA"/>
</dbReference>
<dbReference type="PRINTS" id="PR00344">
    <property type="entry name" value="BCTRLSENSOR"/>
</dbReference>
<dbReference type="Gene3D" id="1.10.287.130">
    <property type="match status" value="1"/>
</dbReference>
<keyword evidence="6" id="KW-0472">Membrane</keyword>
<dbReference type="InterPro" id="IPR036890">
    <property type="entry name" value="HATPase_C_sf"/>
</dbReference>
<dbReference type="CDD" id="cd12915">
    <property type="entry name" value="PDC2_DGC_like"/>
    <property type="match status" value="1"/>
</dbReference>
<protein>
    <recommendedName>
        <fullName evidence="2">histidine kinase</fullName>
        <ecNumber evidence="2">2.7.13.3</ecNumber>
    </recommendedName>
</protein>
<comment type="caution">
    <text evidence="8">The sequence shown here is derived from an EMBL/GenBank/DDBJ whole genome shotgun (WGS) entry which is preliminary data.</text>
</comment>
<dbReference type="Pfam" id="PF22588">
    <property type="entry name" value="dCache_1_like"/>
    <property type="match status" value="1"/>
</dbReference>
<accession>A0ABS4SE58</accession>
<dbReference type="SUPFAM" id="SSF47384">
    <property type="entry name" value="Homodimeric domain of signal transducing histidine kinase"/>
    <property type="match status" value="1"/>
</dbReference>
<dbReference type="InterPro" id="IPR036097">
    <property type="entry name" value="HisK_dim/P_sf"/>
</dbReference>
<evidence type="ECO:0000256" key="6">
    <source>
        <dbReference type="SAM" id="Phobius"/>
    </source>
</evidence>
<dbReference type="Gene3D" id="3.30.450.20">
    <property type="entry name" value="PAS domain"/>
    <property type="match status" value="2"/>
</dbReference>
<reference evidence="8 9" key="1">
    <citation type="submission" date="2021-03" db="EMBL/GenBank/DDBJ databases">
        <title>Genomic Encyclopedia of Type Strains, Phase III (KMG-III): the genomes of soil and plant-associated and newly described type strains.</title>
        <authorList>
            <person name="Whitman W."/>
        </authorList>
    </citation>
    <scope>NUCLEOTIDE SEQUENCE [LARGE SCALE GENOMIC DNA]</scope>
    <source>
        <strain evidence="8 9">IMMIB AFH-6</strain>
    </source>
</reference>
<dbReference type="SUPFAM" id="SSF55874">
    <property type="entry name" value="ATPase domain of HSP90 chaperone/DNA topoisomerase II/histidine kinase"/>
    <property type="match status" value="1"/>
</dbReference>
<dbReference type="GO" id="GO:0016301">
    <property type="term" value="F:kinase activity"/>
    <property type="evidence" value="ECO:0007669"/>
    <property type="project" value="UniProtKB-KW"/>
</dbReference>
<dbReference type="EC" id="2.7.13.3" evidence="2"/>
<dbReference type="Pfam" id="PF02518">
    <property type="entry name" value="HATPase_c"/>
    <property type="match status" value="1"/>
</dbReference>
<keyword evidence="3" id="KW-0597">Phosphoprotein</keyword>
<dbReference type="Gene3D" id="3.30.565.10">
    <property type="entry name" value="Histidine kinase-like ATPase, C-terminal domain"/>
    <property type="match status" value="1"/>
</dbReference>
<dbReference type="PANTHER" id="PTHR43047">
    <property type="entry name" value="TWO-COMPONENT HISTIDINE PROTEIN KINASE"/>
    <property type="match status" value="1"/>
</dbReference>
<dbReference type="CDD" id="cd00082">
    <property type="entry name" value="HisKA"/>
    <property type="match status" value="1"/>
</dbReference>
<feature type="transmembrane region" description="Helical" evidence="6">
    <location>
        <begin position="282"/>
        <end position="304"/>
    </location>
</feature>
<dbReference type="InterPro" id="IPR054327">
    <property type="entry name" value="His-kinase-like_sensor"/>
</dbReference>
<organism evidence="8 9">
    <name type="scientific">Azospirillum rugosum</name>
    <dbReference type="NCBI Taxonomy" id="416170"/>
    <lineage>
        <taxon>Bacteria</taxon>
        <taxon>Pseudomonadati</taxon>
        <taxon>Pseudomonadota</taxon>
        <taxon>Alphaproteobacteria</taxon>
        <taxon>Rhodospirillales</taxon>
        <taxon>Azospirillaceae</taxon>
        <taxon>Azospirillum</taxon>
    </lineage>
</organism>
<dbReference type="InterPro" id="IPR003661">
    <property type="entry name" value="HisK_dim/P_dom"/>
</dbReference>
<dbReference type="PROSITE" id="PS50109">
    <property type="entry name" value="HIS_KIN"/>
    <property type="match status" value="1"/>
</dbReference>
<dbReference type="SMART" id="SM00388">
    <property type="entry name" value="HisKA"/>
    <property type="match status" value="1"/>
</dbReference>
<evidence type="ECO:0000259" key="7">
    <source>
        <dbReference type="PROSITE" id="PS50109"/>
    </source>
</evidence>
<keyword evidence="6" id="KW-1133">Transmembrane helix</keyword>